<accession>A0AAD7NUL1</accession>
<dbReference type="Proteomes" id="UP001215280">
    <property type="component" value="Unassembled WGS sequence"/>
</dbReference>
<gene>
    <name evidence="2" type="ORF">DFH07DRAFT_766830</name>
</gene>
<reference evidence="2" key="1">
    <citation type="submission" date="2023-03" db="EMBL/GenBank/DDBJ databases">
        <title>Massive genome expansion in bonnet fungi (Mycena s.s.) driven by repeated elements and novel gene families across ecological guilds.</title>
        <authorList>
            <consortium name="Lawrence Berkeley National Laboratory"/>
            <person name="Harder C.B."/>
            <person name="Miyauchi S."/>
            <person name="Viragh M."/>
            <person name="Kuo A."/>
            <person name="Thoen E."/>
            <person name="Andreopoulos B."/>
            <person name="Lu D."/>
            <person name="Skrede I."/>
            <person name="Drula E."/>
            <person name="Henrissat B."/>
            <person name="Morin E."/>
            <person name="Kohler A."/>
            <person name="Barry K."/>
            <person name="LaButti K."/>
            <person name="Morin E."/>
            <person name="Salamov A."/>
            <person name="Lipzen A."/>
            <person name="Mereny Z."/>
            <person name="Hegedus B."/>
            <person name="Baldrian P."/>
            <person name="Stursova M."/>
            <person name="Weitz H."/>
            <person name="Taylor A."/>
            <person name="Grigoriev I.V."/>
            <person name="Nagy L.G."/>
            <person name="Martin F."/>
            <person name="Kauserud H."/>
        </authorList>
    </citation>
    <scope>NUCLEOTIDE SEQUENCE</scope>
    <source>
        <strain evidence="2">CBHHK188m</strain>
    </source>
</reference>
<dbReference type="EMBL" id="JARJLG010000012">
    <property type="protein sequence ID" value="KAJ7776643.1"/>
    <property type="molecule type" value="Genomic_DNA"/>
</dbReference>
<keyword evidence="3" id="KW-1185">Reference proteome</keyword>
<feature type="compositionally biased region" description="Basic and acidic residues" evidence="1">
    <location>
        <begin position="243"/>
        <end position="268"/>
    </location>
</feature>
<feature type="compositionally biased region" description="Basic residues" evidence="1">
    <location>
        <begin position="232"/>
        <end position="242"/>
    </location>
</feature>
<comment type="caution">
    <text evidence="2">The sequence shown here is derived from an EMBL/GenBank/DDBJ whole genome shotgun (WGS) entry which is preliminary data.</text>
</comment>
<dbReference type="AlphaFoldDB" id="A0AAD7NUL1"/>
<evidence type="ECO:0000313" key="2">
    <source>
        <dbReference type="EMBL" id="KAJ7776643.1"/>
    </source>
</evidence>
<sequence length="341" mass="37955">MALALEKSRLDFIGGFPSFAKYNTAVLGLLIAEICRIHHQVEDLSFRRSHIFHHEANARGISEIQHWATEARILSAEIRMLARRGLKVSEESSGGEAAEVSASVATHHAPDSRAIKPYHMQSSALVLSPPTSLSTHSQMDAFHALLPTLTPAENKALKKWSEAIRNEGRADTPLLKAWLEHYGVPSRTPACRGPEFHEHKHAALVARVVARKARVNALMDLRRRTLEASARKWPRPRCHKHNKENQPRDEVRLREQEKAAKEAAREERTTAARVAHLMALRAGVPYGYPIGIGDGESVESAWALTATPGGMGPGIRRDKLDDGYAEWSHLISTNRVHMPNK</sequence>
<evidence type="ECO:0000313" key="3">
    <source>
        <dbReference type="Proteomes" id="UP001215280"/>
    </source>
</evidence>
<evidence type="ECO:0000256" key="1">
    <source>
        <dbReference type="SAM" id="MobiDB-lite"/>
    </source>
</evidence>
<organism evidence="2 3">
    <name type="scientific">Mycena maculata</name>
    <dbReference type="NCBI Taxonomy" id="230809"/>
    <lineage>
        <taxon>Eukaryota</taxon>
        <taxon>Fungi</taxon>
        <taxon>Dikarya</taxon>
        <taxon>Basidiomycota</taxon>
        <taxon>Agaricomycotina</taxon>
        <taxon>Agaricomycetes</taxon>
        <taxon>Agaricomycetidae</taxon>
        <taxon>Agaricales</taxon>
        <taxon>Marasmiineae</taxon>
        <taxon>Mycenaceae</taxon>
        <taxon>Mycena</taxon>
    </lineage>
</organism>
<feature type="region of interest" description="Disordered" evidence="1">
    <location>
        <begin position="232"/>
        <end position="268"/>
    </location>
</feature>
<name>A0AAD7NUL1_9AGAR</name>
<protein>
    <submittedName>
        <fullName evidence="2">Uncharacterized protein</fullName>
    </submittedName>
</protein>
<proteinExistence type="predicted"/>